<feature type="transmembrane region" description="Helical" evidence="2">
    <location>
        <begin position="37"/>
        <end position="55"/>
    </location>
</feature>
<dbReference type="SUPFAM" id="SSF54001">
    <property type="entry name" value="Cysteine proteinases"/>
    <property type="match status" value="1"/>
</dbReference>
<dbReference type="Pfam" id="PF13559">
    <property type="entry name" value="DUF4129"/>
    <property type="match status" value="1"/>
</dbReference>
<dbReference type="Gene3D" id="3.10.620.30">
    <property type="match status" value="1"/>
</dbReference>
<keyword evidence="5" id="KW-1185">Reference proteome</keyword>
<keyword evidence="2" id="KW-0472">Membrane</keyword>
<name>A0A518BBN3_9BACT</name>
<accession>A0A518BBN3</accession>
<keyword evidence="2" id="KW-1133">Transmembrane helix</keyword>
<evidence type="ECO:0000256" key="1">
    <source>
        <dbReference type="SAM" id="MobiDB-lite"/>
    </source>
</evidence>
<gene>
    <name evidence="4" type="ORF">Pan216_51920</name>
</gene>
<evidence type="ECO:0000313" key="5">
    <source>
        <dbReference type="Proteomes" id="UP000317093"/>
    </source>
</evidence>
<dbReference type="PANTHER" id="PTHR42736">
    <property type="entry name" value="PROTEIN-GLUTAMINE GAMMA-GLUTAMYLTRANSFERASE"/>
    <property type="match status" value="1"/>
</dbReference>
<organism evidence="4 5">
    <name type="scientific">Kolteria novifilia</name>
    <dbReference type="NCBI Taxonomy" id="2527975"/>
    <lineage>
        <taxon>Bacteria</taxon>
        <taxon>Pseudomonadati</taxon>
        <taxon>Planctomycetota</taxon>
        <taxon>Planctomycetia</taxon>
        <taxon>Kolteriales</taxon>
        <taxon>Kolteriaceae</taxon>
        <taxon>Kolteria</taxon>
    </lineage>
</organism>
<feature type="transmembrane region" description="Helical" evidence="2">
    <location>
        <begin position="181"/>
        <end position="202"/>
    </location>
</feature>
<keyword evidence="2" id="KW-0812">Transmembrane</keyword>
<evidence type="ECO:0000259" key="3">
    <source>
        <dbReference type="SMART" id="SM00460"/>
    </source>
</evidence>
<feature type="transmembrane region" description="Helical" evidence="2">
    <location>
        <begin position="67"/>
        <end position="86"/>
    </location>
</feature>
<dbReference type="InterPro" id="IPR038765">
    <property type="entry name" value="Papain-like_cys_pep_sf"/>
</dbReference>
<proteinExistence type="predicted"/>
<dbReference type="RefSeq" id="WP_145262413.1">
    <property type="nucleotide sequence ID" value="NZ_CP036279.1"/>
</dbReference>
<feature type="transmembrane region" description="Helical" evidence="2">
    <location>
        <begin position="129"/>
        <end position="161"/>
    </location>
</feature>
<evidence type="ECO:0000313" key="4">
    <source>
        <dbReference type="EMBL" id="QDU64303.1"/>
    </source>
</evidence>
<dbReference type="InterPro" id="IPR002931">
    <property type="entry name" value="Transglutaminase-like"/>
</dbReference>
<dbReference type="Proteomes" id="UP000317093">
    <property type="component" value="Chromosome"/>
</dbReference>
<reference evidence="4 5" key="1">
    <citation type="submission" date="2019-02" db="EMBL/GenBank/DDBJ databases">
        <title>Deep-cultivation of Planctomycetes and their phenomic and genomic characterization uncovers novel biology.</title>
        <authorList>
            <person name="Wiegand S."/>
            <person name="Jogler M."/>
            <person name="Boedeker C."/>
            <person name="Pinto D."/>
            <person name="Vollmers J."/>
            <person name="Rivas-Marin E."/>
            <person name="Kohn T."/>
            <person name="Peeters S.H."/>
            <person name="Heuer A."/>
            <person name="Rast P."/>
            <person name="Oberbeckmann S."/>
            <person name="Bunk B."/>
            <person name="Jeske O."/>
            <person name="Meyerdierks A."/>
            <person name="Storesund J.E."/>
            <person name="Kallscheuer N."/>
            <person name="Luecker S."/>
            <person name="Lage O.M."/>
            <person name="Pohl T."/>
            <person name="Merkel B.J."/>
            <person name="Hornburger P."/>
            <person name="Mueller R.-W."/>
            <person name="Bruemmer F."/>
            <person name="Labrenz M."/>
            <person name="Spormann A.M."/>
            <person name="Op den Camp H."/>
            <person name="Overmann J."/>
            <person name="Amann R."/>
            <person name="Jetten M.S.M."/>
            <person name="Mascher T."/>
            <person name="Medema M.H."/>
            <person name="Devos D.P."/>
            <person name="Kaster A.-K."/>
            <person name="Ovreas L."/>
            <person name="Rohde M."/>
            <person name="Galperin M.Y."/>
            <person name="Jogler C."/>
        </authorList>
    </citation>
    <scope>NUCLEOTIDE SEQUENCE [LARGE SCALE GENOMIC DNA]</scope>
    <source>
        <strain evidence="4 5">Pan216</strain>
    </source>
</reference>
<dbReference type="InterPro" id="IPR052901">
    <property type="entry name" value="Bact_TGase-like"/>
</dbReference>
<feature type="region of interest" description="Disordered" evidence="1">
    <location>
        <begin position="220"/>
        <end position="256"/>
    </location>
</feature>
<protein>
    <submittedName>
        <fullName evidence="4">Transglutaminase-like superfamily protein</fullName>
    </submittedName>
</protein>
<evidence type="ECO:0000256" key="2">
    <source>
        <dbReference type="SAM" id="Phobius"/>
    </source>
</evidence>
<feature type="domain" description="Transglutaminase-like" evidence="3">
    <location>
        <begin position="530"/>
        <end position="603"/>
    </location>
</feature>
<dbReference type="PANTHER" id="PTHR42736:SF1">
    <property type="entry name" value="PROTEIN-GLUTAMINE GAMMA-GLUTAMYLTRANSFERASE"/>
    <property type="match status" value="1"/>
</dbReference>
<dbReference type="OrthoDB" id="231513at2"/>
<dbReference type="KEGG" id="knv:Pan216_51920"/>
<dbReference type="InterPro" id="IPR025403">
    <property type="entry name" value="TgpA-like_C"/>
</dbReference>
<sequence>MNSERLAGYSTIALAGIGSLAIQDAIAGPLGSLVDRTLFPSLFVVVSLVSFQWLSKRARPDRPYPRVMAGVSLGLLLAPAPVEWLTRSLADVGIPYELVMIAGLRNVTLGLAAASCWRRYRNIAAALSAFCLLFACTLDTTWLTLGCVAAYTVAGSLWLMVQYQSALRIESENQPTASMPIPAFGIVLLVLFAALGVVAGAGESVTYALGELMPTSGGTGARDPFARGGIGDGDDVVAGEDVQSDGGDSDIHLSSPEPSLYDVFNELYGEPQMPKNMQRAIALPSERIREPDKVSKNHQAGREFSLHRRRTQRRPAPRDLVADAQLYVDGKSPQHLPLVAYDEFDGWRWHEAEHAPRHVDLEKTLAGWLKSPEPEREYEGGTERYRIKVGKLETRGLPFPRRVVSFKLGAVDRADFFRMAYPGIISLADASSTLPPGTILHVEAATLDWEALEELSPHSLLRTSTGQAHADPSDGGLSKRTAELVDQWAAEYPPGPKQVAGVVERLRDRCRLDRDAIVPSSVDGPVDYFLFESRKGPDYLFATTATLALRHLGYTARAVSGFYVNPARYDAHGRTTPVVTEDAHFWTEVQLANGDWITQEPTPGYFRTPPTLTWEEWAWTVVAGAMRYLIDHAAAVAAILLAVGLVTLYRRRVADVGLVGVWWVGIRCQRRASVAWTLWLLERRATLAGHRRPPGQTPSRWLGPLTALASEPSDALSTFLQTFERVAYGAGVEDATSFRLCGQVVRDWKLATLRSALSEFITIVPER</sequence>
<dbReference type="Pfam" id="PF01841">
    <property type="entry name" value="Transglut_core"/>
    <property type="match status" value="1"/>
</dbReference>
<dbReference type="AlphaFoldDB" id="A0A518BBN3"/>
<dbReference type="SMART" id="SM00460">
    <property type="entry name" value="TGc"/>
    <property type="match status" value="1"/>
</dbReference>
<dbReference type="EMBL" id="CP036279">
    <property type="protein sequence ID" value="QDU64303.1"/>
    <property type="molecule type" value="Genomic_DNA"/>
</dbReference>